<sequence length="93" mass="11034">MSRNMSRKDPSVRMLDASFIKILKIFNWGPDVEKALEVLKLRVDQRLVLTVLMIDFFKWAGKRRNFQHDSTTYMALIHYLKEAGTFGEIWRTI</sequence>
<protein>
    <recommendedName>
        <fullName evidence="3">Pentatricopeptide repeat-containing protein</fullName>
    </recommendedName>
</protein>
<organism evidence="1 2">
    <name type="scientific">Malus domestica</name>
    <name type="common">Apple</name>
    <name type="synonym">Pyrus malus</name>
    <dbReference type="NCBI Taxonomy" id="3750"/>
    <lineage>
        <taxon>Eukaryota</taxon>
        <taxon>Viridiplantae</taxon>
        <taxon>Streptophyta</taxon>
        <taxon>Embryophyta</taxon>
        <taxon>Tracheophyta</taxon>
        <taxon>Spermatophyta</taxon>
        <taxon>Magnoliopsida</taxon>
        <taxon>eudicotyledons</taxon>
        <taxon>Gunneridae</taxon>
        <taxon>Pentapetalae</taxon>
        <taxon>rosids</taxon>
        <taxon>fabids</taxon>
        <taxon>Rosales</taxon>
        <taxon>Rosaceae</taxon>
        <taxon>Amygdaloideae</taxon>
        <taxon>Maleae</taxon>
        <taxon>Malus</taxon>
    </lineage>
</organism>
<dbReference type="AlphaFoldDB" id="A0A498J1N7"/>
<evidence type="ECO:0000313" key="1">
    <source>
        <dbReference type="EMBL" id="RXH88575.1"/>
    </source>
</evidence>
<proteinExistence type="predicted"/>
<name>A0A498J1N7_MALDO</name>
<dbReference type="EMBL" id="RDQH01000335">
    <property type="protein sequence ID" value="RXH88575.1"/>
    <property type="molecule type" value="Genomic_DNA"/>
</dbReference>
<gene>
    <name evidence="1" type="ORF">DVH24_000174</name>
</gene>
<dbReference type="Proteomes" id="UP000290289">
    <property type="component" value="Chromosome 9"/>
</dbReference>
<reference evidence="1 2" key="1">
    <citation type="submission" date="2018-10" db="EMBL/GenBank/DDBJ databases">
        <title>A high-quality apple genome assembly.</title>
        <authorList>
            <person name="Hu J."/>
        </authorList>
    </citation>
    <scope>NUCLEOTIDE SEQUENCE [LARGE SCALE GENOMIC DNA]</scope>
    <source>
        <strain evidence="2">cv. HFTH1</strain>
        <tissue evidence="1">Young leaf</tissue>
    </source>
</reference>
<evidence type="ECO:0000313" key="2">
    <source>
        <dbReference type="Proteomes" id="UP000290289"/>
    </source>
</evidence>
<comment type="caution">
    <text evidence="1">The sequence shown here is derived from an EMBL/GenBank/DDBJ whole genome shotgun (WGS) entry which is preliminary data.</text>
</comment>
<evidence type="ECO:0008006" key="3">
    <source>
        <dbReference type="Google" id="ProtNLM"/>
    </source>
</evidence>
<keyword evidence="2" id="KW-1185">Reference proteome</keyword>
<accession>A0A498J1N7</accession>